<dbReference type="RefSeq" id="WP_146855161.1">
    <property type="nucleotide sequence ID" value="NZ_BAAAHR010000002.1"/>
</dbReference>
<dbReference type="Proteomes" id="UP000522688">
    <property type="component" value="Unassembled WGS sequence"/>
</dbReference>
<reference evidence="3 5" key="2">
    <citation type="submission" date="2020-07" db="EMBL/GenBank/DDBJ databases">
        <title>Sequencing the genomes of 1000 actinobacteria strains.</title>
        <authorList>
            <person name="Klenk H.-P."/>
        </authorList>
    </citation>
    <scope>NUCLEOTIDE SEQUENCE [LARGE SCALE GENOMIC DNA]</scope>
    <source>
        <strain evidence="3 5">DSM 10309</strain>
    </source>
</reference>
<comment type="caution">
    <text evidence="3">The sequence shown here is derived from an EMBL/GenBank/DDBJ whole genome shotgun (WGS) entry which is preliminary data.</text>
</comment>
<protein>
    <recommendedName>
        <fullName evidence="6">DUF4338 domain-containing protein</fullName>
    </recommendedName>
</protein>
<evidence type="ECO:0008006" key="6">
    <source>
        <dbReference type="Google" id="ProtNLM"/>
    </source>
</evidence>
<dbReference type="EMBL" id="BJUV01000015">
    <property type="protein sequence ID" value="GEK83459.1"/>
    <property type="molecule type" value="Genomic_DNA"/>
</dbReference>
<name>A0A7W3JHT7_9MICO</name>
<dbReference type="InterPro" id="IPR025639">
    <property type="entry name" value="DruA"/>
</dbReference>
<sequence length="645" mass="72259">MTESKYLPLSLPAGSSRAERAKYLRLCRLLAESPAPGSTHAQWLERAGLGDTYAQPALAAAAHTAIDLVDQGWVVQVNRLGPLFSPPAVHGDRDSEKSRLRAQEHLRRDEQLQRPSVRRFVQGMEKPREFGDSLVSIFDLMRDGRDLVDALDRDSTGRSAIRPYVQVVDDSVCSLTGFRLHDIWRYFRHTWSNAYATVPGRSMPILVRDAATPYHSVIGLAAISSPVVQIAERDNWMGWETDKFLQSIRNEPTDELAIWVNRRIASQIDAIYFEDLLRGGVLQPTDILKPTRELVARLKVDAERYRRRHHRSTTIREVRNIQRDAWVARAETDLFRSKRSAALAEALDIHMALGSYLRPHPSAEGLVAALGDRRAHAQLRRLIRRARGERVGTVIADLTVCGAVAPYNGLTAGKLVGALAVSPTVLAAYKEKYNRPSEIASAMAGRPIVREARLSLISTTSLYGTGSSQYNRLFWSADVVGGDEGTRMGFHELGRSRSFGTSHFTDETVEALLRLSSLRGSSVSVNSLFGEGVSPRLRKVRLGLAALGWPSNELLKHGRQRILYGVPLVRNVRDYSLGIDDNPEYLLNPSLPDGDQRIAEWWLDRWALRRAERAETRDAMVRHRLTRPVTHGARVHLPSEDGDWP</sequence>
<feature type="region of interest" description="Disordered" evidence="1">
    <location>
        <begin position="86"/>
        <end position="109"/>
    </location>
</feature>
<evidence type="ECO:0000256" key="1">
    <source>
        <dbReference type="SAM" id="MobiDB-lite"/>
    </source>
</evidence>
<dbReference type="Proteomes" id="UP000321154">
    <property type="component" value="Unassembled WGS sequence"/>
</dbReference>
<proteinExistence type="predicted"/>
<evidence type="ECO:0000313" key="2">
    <source>
        <dbReference type="EMBL" id="GEK83459.1"/>
    </source>
</evidence>
<keyword evidence="4" id="KW-1185">Reference proteome</keyword>
<reference evidence="2 4" key="1">
    <citation type="submission" date="2019-07" db="EMBL/GenBank/DDBJ databases">
        <title>Whole genome shotgun sequence of Frigoribacterium faeni NBRC 103066.</title>
        <authorList>
            <person name="Hosoyama A."/>
            <person name="Uohara A."/>
            <person name="Ohji S."/>
            <person name="Ichikawa N."/>
        </authorList>
    </citation>
    <scope>NUCLEOTIDE SEQUENCE [LARGE SCALE GENOMIC DNA]</scope>
    <source>
        <strain evidence="2 4">NBRC 103066</strain>
    </source>
</reference>
<organism evidence="3 5">
    <name type="scientific">Frigoribacterium faeni</name>
    <dbReference type="NCBI Taxonomy" id="145483"/>
    <lineage>
        <taxon>Bacteria</taxon>
        <taxon>Bacillati</taxon>
        <taxon>Actinomycetota</taxon>
        <taxon>Actinomycetes</taxon>
        <taxon>Micrococcales</taxon>
        <taxon>Microbacteriaceae</taxon>
        <taxon>Frigoribacterium</taxon>
    </lineage>
</organism>
<dbReference type="OrthoDB" id="6637466at2"/>
<gene>
    <name evidence="3" type="ORF">FB463_001404</name>
    <name evidence="2" type="ORF">FFA01_17680</name>
</gene>
<dbReference type="AlphaFoldDB" id="A0A7W3JHT7"/>
<dbReference type="EMBL" id="JACGWW010000002">
    <property type="protein sequence ID" value="MBA8813155.1"/>
    <property type="molecule type" value="Genomic_DNA"/>
</dbReference>
<accession>A0A7W3JHT7</accession>
<dbReference type="Pfam" id="PF14236">
    <property type="entry name" value="DruA"/>
    <property type="match status" value="2"/>
</dbReference>
<evidence type="ECO:0000313" key="5">
    <source>
        <dbReference type="Proteomes" id="UP000522688"/>
    </source>
</evidence>
<evidence type="ECO:0000313" key="3">
    <source>
        <dbReference type="EMBL" id="MBA8813155.1"/>
    </source>
</evidence>
<feature type="compositionally biased region" description="Basic and acidic residues" evidence="1">
    <location>
        <begin position="90"/>
        <end position="109"/>
    </location>
</feature>
<evidence type="ECO:0000313" key="4">
    <source>
        <dbReference type="Proteomes" id="UP000321154"/>
    </source>
</evidence>